<dbReference type="OrthoDB" id="1058301at2759"/>
<reference evidence="2 3" key="1">
    <citation type="journal article" date="2017" name="BMC Genomics">
        <title>Whole-genome assembly of Babesia ovata and comparative genomics between closely related pathogens.</title>
        <authorList>
            <person name="Yamagishi J."/>
            <person name="Asada M."/>
            <person name="Hakimi H."/>
            <person name="Tanaka T.Q."/>
            <person name="Sugimoto C."/>
            <person name="Kawazu S."/>
        </authorList>
    </citation>
    <scope>NUCLEOTIDE SEQUENCE [LARGE SCALE GENOMIC DNA]</scope>
    <source>
        <strain evidence="2 3">Miyake</strain>
    </source>
</reference>
<dbReference type="PANTHER" id="PTHR46211:SF14">
    <property type="entry name" value="GLYCEROPHOSPHODIESTER PHOSPHODIESTERASE"/>
    <property type="match status" value="1"/>
</dbReference>
<dbReference type="VEuPathDB" id="PiroplasmaDB:BOVATA_018440"/>
<dbReference type="InterPro" id="IPR017946">
    <property type="entry name" value="PLC-like_Pdiesterase_TIM-brl"/>
</dbReference>
<keyword evidence="3" id="KW-1185">Reference proteome</keyword>
<dbReference type="PROSITE" id="PS50007">
    <property type="entry name" value="PIPLC_X_DOMAIN"/>
    <property type="match status" value="1"/>
</dbReference>
<dbReference type="AlphaFoldDB" id="A0A2H6KBI3"/>
<protein>
    <submittedName>
        <fullName evidence="2">Glycerophosphoryl diester phosphodiesterase</fullName>
    </submittedName>
</protein>
<dbReference type="GO" id="GO:0006629">
    <property type="term" value="P:lipid metabolic process"/>
    <property type="evidence" value="ECO:0007669"/>
    <property type="project" value="InterPro"/>
</dbReference>
<dbReference type="GO" id="GO:0008081">
    <property type="term" value="F:phosphoric diester hydrolase activity"/>
    <property type="evidence" value="ECO:0007669"/>
    <property type="project" value="InterPro"/>
</dbReference>
<evidence type="ECO:0000259" key="1">
    <source>
        <dbReference type="PROSITE" id="PS51704"/>
    </source>
</evidence>
<feature type="domain" description="GP-PDE" evidence="1">
    <location>
        <begin position="4"/>
        <end position="339"/>
    </location>
</feature>
<dbReference type="GeneID" id="39874121"/>
<organism evidence="2 3">
    <name type="scientific">Babesia ovata</name>
    <dbReference type="NCBI Taxonomy" id="189622"/>
    <lineage>
        <taxon>Eukaryota</taxon>
        <taxon>Sar</taxon>
        <taxon>Alveolata</taxon>
        <taxon>Apicomplexa</taxon>
        <taxon>Aconoidasida</taxon>
        <taxon>Piroplasmida</taxon>
        <taxon>Babesiidae</taxon>
        <taxon>Babesia</taxon>
    </lineage>
</organism>
<dbReference type="SUPFAM" id="SSF51695">
    <property type="entry name" value="PLC-like phosphodiesterases"/>
    <property type="match status" value="1"/>
</dbReference>
<sequence>MARVLTMGHRGMGCSIPGTLALYPENALSSFREAVRLGVEGVELDVFLSRNNELLVIHGHHSDASLCLTALRRDASSGVQRFGYEDLVEKYDIRASDLLLRKPWRVLNQHESLQSVLEKHRSDVHASFRSYMEKLDVCEDECVPTLEQVFQEFGDKLIYNIELKGTRPEIGEHVLNLVERYPQIKVIISSLNWLPPDLSPDSPYGEYDIERLPNGKVPVDLLRPLINNRLGLPIGLLFNNERSDLPSIGRILECAKVFGAQWIIVAHDIWKSKLPIVGCAKTGIDTLHHLISEVRRNGLKIMTYFLESQPDDAEDLKLHVEAGVDAICPNDVEVALQIIDKTSGSKN</sequence>
<dbReference type="RefSeq" id="XP_028866594.1">
    <property type="nucleotide sequence ID" value="XM_029010761.1"/>
</dbReference>
<dbReference type="Proteomes" id="UP000236319">
    <property type="component" value="Unassembled WGS sequence"/>
</dbReference>
<dbReference type="EMBL" id="BDSA01000002">
    <property type="protein sequence ID" value="GBE60351.1"/>
    <property type="molecule type" value="Genomic_DNA"/>
</dbReference>
<evidence type="ECO:0000313" key="3">
    <source>
        <dbReference type="Proteomes" id="UP000236319"/>
    </source>
</evidence>
<dbReference type="InterPro" id="IPR030395">
    <property type="entry name" value="GP_PDE_dom"/>
</dbReference>
<dbReference type="PROSITE" id="PS51704">
    <property type="entry name" value="GP_PDE"/>
    <property type="match status" value="1"/>
</dbReference>
<evidence type="ECO:0000313" key="2">
    <source>
        <dbReference type="EMBL" id="GBE60351.1"/>
    </source>
</evidence>
<dbReference type="PANTHER" id="PTHR46211">
    <property type="entry name" value="GLYCEROPHOSPHORYL DIESTER PHOSPHODIESTERASE"/>
    <property type="match status" value="1"/>
</dbReference>
<dbReference type="Gene3D" id="3.20.20.190">
    <property type="entry name" value="Phosphatidylinositol (PI) phosphodiesterase"/>
    <property type="match status" value="1"/>
</dbReference>
<gene>
    <name evidence="2" type="ORF">BOVATA_018440</name>
</gene>
<proteinExistence type="predicted"/>
<accession>A0A2H6KBI3</accession>
<name>A0A2H6KBI3_9APIC</name>
<comment type="caution">
    <text evidence="2">The sequence shown here is derived from an EMBL/GenBank/DDBJ whole genome shotgun (WGS) entry which is preliminary data.</text>
</comment>
<dbReference type="Pfam" id="PF03009">
    <property type="entry name" value="GDPD"/>
    <property type="match status" value="1"/>
</dbReference>